<dbReference type="Proteomes" id="UP000265566">
    <property type="component" value="Chromosome 1"/>
</dbReference>
<organism evidence="1">
    <name type="scientific">Medicago truncatula</name>
    <name type="common">Barrel medic</name>
    <name type="synonym">Medicago tribuloides</name>
    <dbReference type="NCBI Taxonomy" id="3880"/>
    <lineage>
        <taxon>Eukaryota</taxon>
        <taxon>Viridiplantae</taxon>
        <taxon>Streptophyta</taxon>
        <taxon>Embryophyta</taxon>
        <taxon>Tracheophyta</taxon>
        <taxon>Spermatophyta</taxon>
        <taxon>Magnoliopsida</taxon>
        <taxon>eudicotyledons</taxon>
        <taxon>Gunneridae</taxon>
        <taxon>Pentapetalae</taxon>
        <taxon>rosids</taxon>
        <taxon>fabids</taxon>
        <taxon>Fabales</taxon>
        <taxon>Fabaceae</taxon>
        <taxon>Papilionoideae</taxon>
        <taxon>50 kb inversion clade</taxon>
        <taxon>NPAAA clade</taxon>
        <taxon>Hologalegina</taxon>
        <taxon>IRL clade</taxon>
        <taxon>Trifolieae</taxon>
        <taxon>Medicago</taxon>
    </lineage>
</organism>
<evidence type="ECO:0000313" key="1">
    <source>
        <dbReference type="EMBL" id="RHN78402.1"/>
    </source>
</evidence>
<gene>
    <name evidence="1" type="ORF">MtrunA17_Chr1g0165121</name>
</gene>
<sequence>MSRRGFELAIPHFNTLKIKTMYFTFIKHYTNIQVLKILRKRKLFSTIMTTNLLIRSKNQINSPLRLKIPTFKNPNSFKILHTNTLHILGPSCINPSFIIHMGLERMMDPLIMFSGDHISVRVEHDGRQLRACTGPFENDDGFSGYQFDCLGFEYCWKREMMFDSSEDDDDED</sequence>
<dbReference type="AlphaFoldDB" id="A0A396JM00"/>
<comment type="caution">
    <text evidence="1">The sequence shown here is derived from an EMBL/GenBank/DDBJ whole genome shotgun (WGS) entry which is preliminary data.</text>
</comment>
<dbReference type="Gramene" id="rna1954">
    <property type="protein sequence ID" value="RHN78402.1"/>
    <property type="gene ID" value="gene1954"/>
</dbReference>
<protein>
    <submittedName>
        <fullName evidence="1">Uncharacterized protein</fullName>
    </submittedName>
</protein>
<name>A0A396JM00_MEDTR</name>
<dbReference type="EMBL" id="PSQE01000001">
    <property type="protein sequence ID" value="RHN78402.1"/>
    <property type="molecule type" value="Genomic_DNA"/>
</dbReference>
<reference evidence="1" key="1">
    <citation type="journal article" date="2018" name="Nat. Plants">
        <title>Whole-genome landscape of Medicago truncatula symbiotic genes.</title>
        <authorList>
            <person name="Pecrix Y."/>
            <person name="Gamas P."/>
            <person name="Carrere S."/>
        </authorList>
    </citation>
    <scope>NUCLEOTIDE SEQUENCE</scope>
    <source>
        <tissue evidence="1">Leaves</tissue>
    </source>
</reference>
<proteinExistence type="predicted"/>
<accession>A0A396JM00</accession>